<evidence type="ECO:0000313" key="1">
    <source>
        <dbReference type="EMBL" id="KAJ9067304.1"/>
    </source>
</evidence>
<sequence>MFSDAFVKPGFTLKTTVNEAYVINLEFKLKAKNPNFIIEKVAASVPNKESVYARFRIGNEKTLSVDSEESQRTLLDKAKQHYATYYSANLMHLVVISPEPLDKLREMVVARFSKIHNRNLEATNTGVPFDLKQFPKEIRIKGDEEQLILQFLLPGKQRISNEAIEYLFYYLKDHYLRYFRETGIDWTIYSVKVVLDESNLAFSLLNVYILPAQNQPGPAITDFFSYLRAFKKEALDPKRYTSFISYQRNGEILDRELLSYKLAQMIGSKMSSGIPMDKIVNSLHPQYFPQEEIKQLIDMFSVDKMRIINVTSKGKFGLYEPWHGTEYAVVEFQSPATLKTTEIHLPPVVHTKPVKKGINLPTNITQLVSSDHMKVWHLKGPTSQLSRLKLALYDMTSEPNNTENIFLKLLAHHISDNWDLNRTEFSLRNEVLSLQSESNKLTLHLCGTNLVNTLAEILKTASTAINSTRSLERELEFNQESVTKFINWFKSFINCHQIDLLVMGEEDIHSILFTLQMFQKGLRDCERTLQPKLQAGPIQASMFTSKHTKDGFELDYFIPFPTKSLRHKALSFLLYNFAEVDFFNTLRAQNHLAYALDAKLNRDKFGINFHMAGVEQIFITQSAIDNFVLALKDKLISMPNDTYARKKHDIIRAMVNRRPELMELFDLYWQNIMNNDYDFAQDSLIALLMNSTKKDMHKFLKEYINPDLLYSGPIQINYYAWEV</sequence>
<name>A0ACC2SYE1_9FUNG</name>
<dbReference type="Proteomes" id="UP001165960">
    <property type="component" value="Unassembled WGS sequence"/>
</dbReference>
<gene>
    <name evidence="1" type="primary">STE23_1</name>
    <name evidence="1" type="ORF">DSO57_1000885</name>
</gene>
<reference evidence="1" key="1">
    <citation type="submission" date="2022-04" db="EMBL/GenBank/DDBJ databases">
        <title>Genome of the entomopathogenic fungus Entomophthora muscae.</title>
        <authorList>
            <person name="Elya C."/>
            <person name="Lovett B.R."/>
            <person name="Lee E."/>
            <person name="Macias A.M."/>
            <person name="Hajek A.E."/>
            <person name="De Bivort B.L."/>
            <person name="Kasson M.T."/>
            <person name="De Fine Licht H.H."/>
            <person name="Stajich J.E."/>
        </authorList>
    </citation>
    <scope>NUCLEOTIDE SEQUENCE</scope>
    <source>
        <strain evidence="1">Berkeley</strain>
    </source>
</reference>
<dbReference type="EC" id="3.4.24.56" evidence="1"/>
<proteinExistence type="predicted"/>
<evidence type="ECO:0000313" key="2">
    <source>
        <dbReference type="Proteomes" id="UP001165960"/>
    </source>
</evidence>
<keyword evidence="1" id="KW-0645">Protease</keyword>
<protein>
    <submittedName>
        <fullName evidence="1">Metalloprotease</fullName>
        <ecNumber evidence="1">3.4.24.56</ecNumber>
    </submittedName>
</protein>
<organism evidence="1 2">
    <name type="scientific">Entomophthora muscae</name>
    <dbReference type="NCBI Taxonomy" id="34485"/>
    <lineage>
        <taxon>Eukaryota</taxon>
        <taxon>Fungi</taxon>
        <taxon>Fungi incertae sedis</taxon>
        <taxon>Zoopagomycota</taxon>
        <taxon>Entomophthoromycotina</taxon>
        <taxon>Entomophthoromycetes</taxon>
        <taxon>Entomophthorales</taxon>
        <taxon>Entomophthoraceae</taxon>
        <taxon>Entomophthora</taxon>
    </lineage>
</organism>
<dbReference type="EMBL" id="QTSX02004262">
    <property type="protein sequence ID" value="KAJ9067304.1"/>
    <property type="molecule type" value="Genomic_DNA"/>
</dbReference>
<comment type="caution">
    <text evidence="1">The sequence shown here is derived from an EMBL/GenBank/DDBJ whole genome shotgun (WGS) entry which is preliminary data.</text>
</comment>
<keyword evidence="1" id="KW-0482">Metalloprotease</keyword>
<keyword evidence="1" id="KW-0378">Hydrolase</keyword>
<keyword evidence="2" id="KW-1185">Reference proteome</keyword>
<accession>A0ACC2SYE1</accession>